<sequence>MSQQEKTIDAMRRQIVETEMKRNRDRDENCIQQDKMRYVIEQLKNQIEVYRKNCAHEHKSRRSFKSFSIKSQCVKV</sequence>
<proteinExistence type="predicted"/>
<dbReference type="EnsemblMetazoa" id="CJA38158.1">
    <property type="protein sequence ID" value="CJA38158.1"/>
    <property type="gene ID" value="WBGene00214005"/>
</dbReference>
<protein>
    <submittedName>
        <fullName evidence="2">Uncharacterized protein</fullName>
    </submittedName>
</protein>
<reference evidence="3" key="1">
    <citation type="submission" date="2010-08" db="EMBL/GenBank/DDBJ databases">
        <authorList>
            <consortium name="Caenorhabditis japonica Sequencing Consortium"/>
            <person name="Wilson R.K."/>
        </authorList>
    </citation>
    <scope>NUCLEOTIDE SEQUENCE [LARGE SCALE GENOMIC DNA]</scope>
    <source>
        <strain evidence="3">DF5081</strain>
    </source>
</reference>
<evidence type="ECO:0000256" key="1">
    <source>
        <dbReference type="SAM" id="Coils"/>
    </source>
</evidence>
<keyword evidence="3" id="KW-1185">Reference proteome</keyword>
<name>A0A8R1IR95_CAEJA</name>
<evidence type="ECO:0000313" key="3">
    <source>
        <dbReference type="Proteomes" id="UP000005237"/>
    </source>
</evidence>
<evidence type="ECO:0000313" key="2">
    <source>
        <dbReference type="EnsemblMetazoa" id="CJA38158.1"/>
    </source>
</evidence>
<reference evidence="2" key="2">
    <citation type="submission" date="2022-06" db="UniProtKB">
        <authorList>
            <consortium name="EnsemblMetazoa"/>
        </authorList>
    </citation>
    <scope>IDENTIFICATION</scope>
    <source>
        <strain evidence="2">DF5081</strain>
    </source>
</reference>
<organism evidence="2 3">
    <name type="scientific">Caenorhabditis japonica</name>
    <dbReference type="NCBI Taxonomy" id="281687"/>
    <lineage>
        <taxon>Eukaryota</taxon>
        <taxon>Metazoa</taxon>
        <taxon>Ecdysozoa</taxon>
        <taxon>Nematoda</taxon>
        <taxon>Chromadorea</taxon>
        <taxon>Rhabditida</taxon>
        <taxon>Rhabditina</taxon>
        <taxon>Rhabditomorpha</taxon>
        <taxon>Rhabditoidea</taxon>
        <taxon>Rhabditidae</taxon>
        <taxon>Peloderinae</taxon>
        <taxon>Caenorhabditis</taxon>
    </lineage>
</organism>
<feature type="coiled-coil region" evidence="1">
    <location>
        <begin position="1"/>
        <end position="60"/>
    </location>
</feature>
<keyword evidence="1" id="KW-0175">Coiled coil</keyword>
<dbReference type="AlphaFoldDB" id="A0A8R1IR95"/>
<dbReference type="Proteomes" id="UP000005237">
    <property type="component" value="Unassembled WGS sequence"/>
</dbReference>
<accession>A0A8R1IR95</accession>